<feature type="region of interest" description="Disordered" evidence="1">
    <location>
        <begin position="37"/>
        <end position="62"/>
    </location>
</feature>
<dbReference type="EMBL" id="AWSV01000123">
    <property type="protein sequence ID" value="ERI84517.1"/>
    <property type="molecule type" value="Genomic_DNA"/>
</dbReference>
<sequence length="62" mass="7010">MASQKIPSNIAIARYLFADYSVSFRNKSSTFALLTQENLSRRRNPPTSGKKTKEEALLNYGK</sequence>
<evidence type="ECO:0000313" key="2">
    <source>
        <dbReference type="EMBL" id="ERI84517.1"/>
    </source>
</evidence>
<gene>
    <name evidence="2" type="ORF">HMPREF1981_02354</name>
</gene>
<organism evidence="2 3">
    <name type="scientific">Bacteroides pyogenes F0041</name>
    <dbReference type="NCBI Taxonomy" id="1321819"/>
    <lineage>
        <taxon>Bacteria</taxon>
        <taxon>Pseudomonadati</taxon>
        <taxon>Bacteroidota</taxon>
        <taxon>Bacteroidia</taxon>
        <taxon>Bacteroidales</taxon>
        <taxon>Bacteroidaceae</taxon>
        <taxon>Bacteroides</taxon>
    </lineage>
</organism>
<dbReference type="HOGENOM" id="CLU_208537_0_0_10"/>
<name>U2DSC5_9BACE</name>
<protein>
    <submittedName>
        <fullName evidence="2">Uncharacterized protein</fullName>
    </submittedName>
</protein>
<comment type="caution">
    <text evidence="2">The sequence shown here is derived from an EMBL/GenBank/DDBJ whole genome shotgun (WGS) entry which is preliminary data.</text>
</comment>
<dbReference type="AlphaFoldDB" id="U2DSC5"/>
<reference evidence="2 3" key="1">
    <citation type="submission" date="2013-08" db="EMBL/GenBank/DDBJ databases">
        <authorList>
            <person name="Weinstock G."/>
            <person name="Sodergren E."/>
            <person name="Wylie T."/>
            <person name="Fulton L."/>
            <person name="Fulton R."/>
            <person name="Fronick C."/>
            <person name="O'Laughlin M."/>
            <person name="Godfrey J."/>
            <person name="Miner T."/>
            <person name="Herter B."/>
            <person name="Appelbaum E."/>
            <person name="Cordes M."/>
            <person name="Lek S."/>
            <person name="Wollam A."/>
            <person name="Pepin K.H."/>
            <person name="Palsikar V.B."/>
            <person name="Mitreva M."/>
            <person name="Wilson R.K."/>
        </authorList>
    </citation>
    <scope>NUCLEOTIDE SEQUENCE [LARGE SCALE GENOMIC DNA]</scope>
    <source>
        <strain evidence="2 3">F0041</strain>
    </source>
</reference>
<proteinExistence type="predicted"/>
<dbReference type="Proteomes" id="UP000016496">
    <property type="component" value="Unassembled WGS sequence"/>
</dbReference>
<dbReference type="PATRIC" id="fig|1321819.3.peg.2171"/>
<evidence type="ECO:0000313" key="3">
    <source>
        <dbReference type="Proteomes" id="UP000016496"/>
    </source>
</evidence>
<accession>U2DSC5</accession>
<evidence type="ECO:0000256" key="1">
    <source>
        <dbReference type="SAM" id="MobiDB-lite"/>
    </source>
</evidence>